<dbReference type="OrthoDB" id="8613028at2"/>
<dbReference type="Pfam" id="PF12730">
    <property type="entry name" value="ABC2_membrane_4"/>
    <property type="match status" value="1"/>
</dbReference>
<dbReference type="EMBL" id="SUPK01000003">
    <property type="protein sequence ID" value="TJY42747.1"/>
    <property type="molecule type" value="Genomic_DNA"/>
</dbReference>
<proteinExistence type="predicted"/>
<evidence type="ECO:0000313" key="2">
    <source>
        <dbReference type="EMBL" id="TJY42747.1"/>
    </source>
</evidence>
<evidence type="ECO:0000256" key="1">
    <source>
        <dbReference type="SAM" id="Phobius"/>
    </source>
</evidence>
<dbReference type="PANTHER" id="PTHR37305:SF1">
    <property type="entry name" value="MEMBRANE PROTEIN"/>
    <property type="match status" value="1"/>
</dbReference>
<feature type="transmembrane region" description="Helical" evidence="1">
    <location>
        <begin position="60"/>
        <end position="83"/>
    </location>
</feature>
<dbReference type="RefSeq" id="WP_136777166.1">
    <property type="nucleotide sequence ID" value="NZ_SUPK01000003.1"/>
</dbReference>
<name>A0A4U0FDB1_9BACL</name>
<gene>
    <name evidence="2" type="ORF">E5161_07860</name>
</gene>
<protein>
    <submittedName>
        <fullName evidence="2">ABC transporter permease</fullName>
    </submittedName>
</protein>
<sequence length="264" mass="29308">MADFWKLVQNENMKIYRRLRTWIMLGIVIVSPLIFSTIVYGSSDVHTASNWSVMSFESTVTLALVTLFTVVASADSVAGEFSWGTVKLLLIRPWSRASVLLSKFVSLLLFGLFFSAVTFITSFLVNVLYFGYTGSPSDLDPSWVGHPWTYIGLFYLYKYISLVLIVSFSFMLSSAFRSGGLAIGLSMFLLFAGGIISGILVAFDKAWVKYVLFPHLSLTPYLEGNSPIPGHPTTLGFSLAVLAVYFVIFNLVSWSVFTKRDIAA</sequence>
<feature type="transmembrane region" description="Helical" evidence="1">
    <location>
        <begin position="150"/>
        <end position="172"/>
    </location>
</feature>
<dbReference type="Proteomes" id="UP000309673">
    <property type="component" value="Unassembled WGS sequence"/>
</dbReference>
<evidence type="ECO:0000313" key="3">
    <source>
        <dbReference type="Proteomes" id="UP000309673"/>
    </source>
</evidence>
<dbReference type="AlphaFoldDB" id="A0A4U0FDB1"/>
<accession>A0A4U0FDB1</accession>
<feature type="transmembrane region" description="Helical" evidence="1">
    <location>
        <begin position="179"/>
        <end position="203"/>
    </location>
</feature>
<comment type="caution">
    <text evidence="2">The sequence shown here is derived from an EMBL/GenBank/DDBJ whole genome shotgun (WGS) entry which is preliminary data.</text>
</comment>
<keyword evidence="1" id="KW-0812">Transmembrane</keyword>
<keyword evidence="3" id="KW-1185">Reference proteome</keyword>
<dbReference type="PANTHER" id="PTHR37305">
    <property type="entry name" value="INTEGRAL MEMBRANE PROTEIN-RELATED"/>
    <property type="match status" value="1"/>
</dbReference>
<feature type="transmembrane region" description="Helical" evidence="1">
    <location>
        <begin position="235"/>
        <end position="257"/>
    </location>
</feature>
<organism evidence="2 3">
    <name type="scientific">Cohnella pontilimi</name>
    <dbReference type="NCBI Taxonomy" id="2564100"/>
    <lineage>
        <taxon>Bacteria</taxon>
        <taxon>Bacillati</taxon>
        <taxon>Bacillota</taxon>
        <taxon>Bacilli</taxon>
        <taxon>Bacillales</taxon>
        <taxon>Paenibacillaceae</taxon>
        <taxon>Cohnella</taxon>
    </lineage>
</organism>
<keyword evidence="1" id="KW-1133">Transmembrane helix</keyword>
<keyword evidence="1" id="KW-0472">Membrane</keyword>
<feature type="transmembrane region" description="Helical" evidence="1">
    <location>
        <begin position="21"/>
        <end position="40"/>
    </location>
</feature>
<reference evidence="2 3" key="1">
    <citation type="submission" date="2019-04" db="EMBL/GenBank/DDBJ databases">
        <title>Cohnella sp. nov., isolated from soil.</title>
        <authorList>
            <person name="Kim W."/>
        </authorList>
    </citation>
    <scope>NUCLEOTIDE SEQUENCE [LARGE SCALE GENOMIC DNA]</scope>
    <source>
        <strain evidence="2 3">CAU 1483</strain>
    </source>
</reference>
<feature type="transmembrane region" description="Helical" evidence="1">
    <location>
        <begin position="104"/>
        <end position="130"/>
    </location>
</feature>